<evidence type="ECO:0000256" key="5">
    <source>
        <dbReference type="ARBA" id="ARBA00018429"/>
    </source>
</evidence>
<reference evidence="13 14" key="1">
    <citation type="journal article" date="2015" name="Genome Announc.">
        <title>Expanding the biotechnology potential of lactobacilli through comparative genomics of 213 strains and associated genera.</title>
        <authorList>
            <person name="Sun Z."/>
            <person name="Harris H.M."/>
            <person name="McCann A."/>
            <person name="Guo C."/>
            <person name="Argimon S."/>
            <person name="Zhang W."/>
            <person name="Yang X."/>
            <person name="Jeffery I.B."/>
            <person name="Cooney J.C."/>
            <person name="Kagawa T.F."/>
            <person name="Liu W."/>
            <person name="Song Y."/>
            <person name="Salvetti E."/>
            <person name="Wrobel A."/>
            <person name="Rasinkangas P."/>
            <person name="Parkhill J."/>
            <person name="Rea M.C."/>
            <person name="O'Sullivan O."/>
            <person name="Ritari J."/>
            <person name="Douillard F.P."/>
            <person name="Paul Ross R."/>
            <person name="Yang R."/>
            <person name="Briner A.E."/>
            <person name="Felis G.E."/>
            <person name="de Vos W.M."/>
            <person name="Barrangou R."/>
            <person name="Klaenhammer T.R."/>
            <person name="Caufield P.W."/>
            <person name="Cui Y."/>
            <person name="Zhang H."/>
            <person name="O'Toole P.W."/>
        </authorList>
    </citation>
    <scope>NUCLEOTIDE SEQUENCE [LARGE SCALE GENOMIC DNA]</scope>
    <source>
        <strain evidence="13 14">DSM 22697</strain>
    </source>
</reference>
<evidence type="ECO:0000259" key="12">
    <source>
        <dbReference type="SMART" id="SM00986"/>
    </source>
</evidence>
<keyword evidence="7 9" id="KW-0378">Hydrolase</keyword>
<feature type="active site" description="Proton acceptor" evidence="9 10">
    <location>
        <position position="66"/>
    </location>
</feature>
<dbReference type="HAMAP" id="MF_00148">
    <property type="entry name" value="UDG"/>
    <property type="match status" value="1"/>
</dbReference>
<dbReference type="NCBIfam" id="NF003588">
    <property type="entry name" value="PRK05254.1-1"/>
    <property type="match status" value="1"/>
</dbReference>
<name>A0A0R2FKR6_9LACO</name>
<evidence type="ECO:0000256" key="1">
    <source>
        <dbReference type="ARBA" id="ARBA00001400"/>
    </source>
</evidence>
<dbReference type="NCBIfam" id="TIGR00628">
    <property type="entry name" value="ung"/>
    <property type="match status" value="1"/>
</dbReference>
<dbReference type="InterPro" id="IPR036895">
    <property type="entry name" value="Uracil-DNA_glycosylase-like_sf"/>
</dbReference>
<dbReference type="STRING" id="1423730.FC75_GL000656"/>
<dbReference type="PATRIC" id="fig|1423730.4.peg.683"/>
<comment type="caution">
    <text evidence="13">The sequence shown here is derived from an EMBL/GenBank/DDBJ whole genome shotgun (WGS) entry which is preliminary data.</text>
</comment>
<keyword evidence="6 9" id="KW-0227">DNA damage</keyword>
<comment type="subcellular location">
    <subcellularLocation>
        <location evidence="9">Cytoplasm</location>
    </subcellularLocation>
</comment>
<dbReference type="NCBIfam" id="NF003591">
    <property type="entry name" value="PRK05254.1-4"/>
    <property type="match status" value="1"/>
</dbReference>
<dbReference type="Gene3D" id="3.40.470.10">
    <property type="entry name" value="Uracil-DNA glycosylase-like domain"/>
    <property type="match status" value="1"/>
</dbReference>
<dbReference type="Proteomes" id="UP000050865">
    <property type="component" value="Unassembled WGS sequence"/>
</dbReference>
<evidence type="ECO:0000256" key="9">
    <source>
        <dbReference type="HAMAP-Rule" id="MF_00148"/>
    </source>
</evidence>
<evidence type="ECO:0000256" key="2">
    <source>
        <dbReference type="ARBA" id="ARBA00002631"/>
    </source>
</evidence>
<comment type="function">
    <text evidence="2 9 11">Excises uracil residues from the DNA which can arise as a result of misincorporation of dUMP residues by DNA polymerase or due to deamination of cytosine.</text>
</comment>
<comment type="similarity">
    <text evidence="3 9 11">Belongs to the uracil-DNA glycosylase (UDG) superfamily. UNG family.</text>
</comment>
<dbReference type="PROSITE" id="PS00130">
    <property type="entry name" value="U_DNA_GLYCOSYLASE"/>
    <property type="match status" value="1"/>
</dbReference>
<accession>A0A0R2FKR6</accession>
<evidence type="ECO:0000313" key="13">
    <source>
        <dbReference type="EMBL" id="KRN25386.1"/>
    </source>
</evidence>
<keyword evidence="9" id="KW-0963">Cytoplasm</keyword>
<sequence>MMKTLIHNDWQTVLAPVFAGPEYARLHQFLKQEYQTQTVYPEMHHIFQAFEWTPFDQVKVVIFGQDPYHGPNQAVGASFAVAPGVPLPPSLQNIYKELQDDLGYPPVSHGYLKSWAQQGVLLLNAVLTVRAGQANSHRGQGWETLTDAAIAALSDRGGVVFILWGSSARAKKQLIDLGKNAVVESPHPSPLSAYRGFFGSRPFSRTNALLAKMGETPINWQLPAQPEA</sequence>
<dbReference type="CDD" id="cd10027">
    <property type="entry name" value="UDG-F1-like"/>
    <property type="match status" value="1"/>
</dbReference>
<organism evidence="13 14">
    <name type="scientific">Lacticaseibacillus camelliae DSM 22697 = JCM 13995</name>
    <dbReference type="NCBI Taxonomy" id="1423730"/>
    <lineage>
        <taxon>Bacteria</taxon>
        <taxon>Bacillati</taxon>
        <taxon>Bacillota</taxon>
        <taxon>Bacilli</taxon>
        <taxon>Lactobacillales</taxon>
        <taxon>Lactobacillaceae</taxon>
        <taxon>Lacticaseibacillus</taxon>
    </lineage>
</organism>
<keyword evidence="8 9" id="KW-0234">DNA repair</keyword>
<evidence type="ECO:0000256" key="4">
    <source>
        <dbReference type="ARBA" id="ARBA00012030"/>
    </source>
</evidence>
<dbReference type="SMART" id="SM00987">
    <property type="entry name" value="UreE_C"/>
    <property type="match status" value="1"/>
</dbReference>
<proteinExistence type="inferred from homology"/>
<protein>
    <recommendedName>
        <fullName evidence="5 9">Uracil-DNA glycosylase</fullName>
        <shortName evidence="9">UDG</shortName>
        <ecNumber evidence="4 9">3.2.2.27</ecNumber>
    </recommendedName>
</protein>
<dbReference type="GO" id="GO:0004844">
    <property type="term" value="F:uracil DNA N-glycosylase activity"/>
    <property type="evidence" value="ECO:0007669"/>
    <property type="project" value="UniProtKB-UniRule"/>
</dbReference>
<evidence type="ECO:0000256" key="11">
    <source>
        <dbReference type="RuleBase" id="RU003780"/>
    </source>
</evidence>
<dbReference type="EC" id="3.2.2.27" evidence="4 9"/>
<evidence type="ECO:0000256" key="3">
    <source>
        <dbReference type="ARBA" id="ARBA00008184"/>
    </source>
</evidence>
<comment type="catalytic activity">
    <reaction evidence="1 9 11">
        <text>Hydrolyzes single-stranded DNA or mismatched double-stranded DNA and polynucleotides, releasing free uracil.</text>
        <dbReference type="EC" id="3.2.2.27"/>
    </reaction>
</comment>
<dbReference type="InterPro" id="IPR018085">
    <property type="entry name" value="Ura-DNA_Glyclase_AS"/>
</dbReference>
<dbReference type="InterPro" id="IPR002043">
    <property type="entry name" value="UDG_fam1"/>
</dbReference>
<evidence type="ECO:0000256" key="6">
    <source>
        <dbReference type="ARBA" id="ARBA00022763"/>
    </source>
</evidence>
<evidence type="ECO:0000256" key="10">
    <source>
        <dbReference type="PROSITE-ProRule" id="PRU10072"/>
    </source>
</evidence>
<dbReference type="PANTHER" id="PTHR11264">
    <property type="entry name" value="URACIL-DNA GLYCOSYLASE"/>
    <property type="match status" value="1"/>
</dbReference>
<evidence type="ECO:0000313" key="14">
    <source>
        <dbReference type="Proteomes" id="UP000050865"/>
    </source>
</evidence>
<dbReference type="InterPro" id="IPR005122">
    <property type="entry name" value="Uracil-DNA_glycosylase-like"/>
</dbReference>
<keyword evidence="14" id="KW-1185">Reference proteome</keyword>
<dbReference type="PANTHER" id="PTHR11264:SF0">
    <property type="entry name" value="URACIL-DNA GLYCOSYLASE"/>
    <property type="match status" value="1"/>
</dbReference>
<dbReference type="FunFam" id="3.40.470.10:FF:000001">
    <property type="entry name" value="Uracil-DNA glycosylase"/>
    <property type="match status" value="1"/>
</dbReference>
<dbReference type="Pfam" id="PF03167">
    <property type="entry name" value="UDG"/>
    <property type="match status" value="1"/>
</dbReference>
<evidence type="ECO:0000256" key="7">
    <source>
        <dbReference type="ARBA" id="ARBA00022801"/>
    </source>
</evidence>
<dbReference type="GO" id="GO:0097510">
    <property type="term" value="P:base-excision repair, AP site formation via deaminated base removal"/>
    <property type="evidence" value="ECO:0007669"/>
    <property type="project" value="TreeGrafter"/>
</dbReference>
<dbReference type="EMBL" id="AYZJ01000013">
    <property type="protein sequence ID" value="KRN25386.1"/>
    <property type="molecule type" value="Genomic_DNA"/>
</dbReference>
<feature type="domain" description="Uracil-DNA glycosylase-like" evidence="12">
    <location>
        <begin position="51"/>
        <end position="210"/>
    </location>
</feature>
<dbReference type="NCBIfam" id="NF003592">
    <property type="entry name" value="PRK05254.1-5"/>
    <property type="match status" value="1"/>
</dbReference>
<gene>
    <name evidence="9" type="primary">ung</name>
    <name evidence="13" type="ORF">FC75_GL000656</name>
</gene>
<dbReference type="GO" id="GO:0005737">
    <property type="term" value="C:cytoplasm"/>
    <property type="evidence" value="ECO:0007669"/>
    <property type="project" value="UniProtKB-SubCell"/>
</dbReference>
<dbReference type="SMART" id="SM00986">
    <property type="entry name" value="UDG"/>
    <property type="match status" value="1"/>
</dbReference>
<dbReference type="NCBIfam" id="NF003589">
    <property type="entry name" value="PRK05254.1-2"/>
    <property type="match status" value="1"/>
</dbReference>
<dbReference type="SUPFAM" id="SSF52141">
    <property type="entry name" value="Uracil-DNA glycosylase-like"/>
    <property type="match status" value="1"/>
</dbReference>
<evidence type="ECO:0000256" key="8">
    <source>
        <dbReference type="ARBA" id="ARBA00023204"/>
    </source>
</evidence>
<dbReference type="AlphaFoldDB" id="A0A0R2FKR6"/>